<evidence type="ECO:0000313" key="1">
    <source>
        <dbReference type="EMBL" id="KRH31041.1"/>
    </source>
</evidence>
<protein>
    <recommendedName>
        <fullName evidence="4">Reverse transcriptase zinc-binding domain-containing protein</fullName>
    </recommendedName>
</protein>
<accession>I1LMJ9</accession>
<reference evidence="1" key="3">
    <citation type="submission" date="2018-07" db="EMBL/GenBank/DDBJ databases">
        <title>WGS assembly of Glycine max.</title>
        <authorList>
            <person name="Schmutz J."/>
            <person name="Cannon S."/>
            <person name="Schlueter J."/>
            <person name="Ma J."/>
            <person name="Mitros T."/>
            <person name="Nelson W."/>
            <person name="Hyten D."/>
            <person name="Song Q."/>
            <person name="Thelen J."/>
            <person name="Cheng J."/>
            <person name="Xu D."/>
            <person name="Hellsten U."/>
            <person name="May G."/>
            <person name="Yu Y."/>
            <person name="Sakurai T."/>
            <person name="Umezawa T."/>
            <person name="Bhattacharyya M."/>
            <person name="Sandhu D."/>
            <person name="Valliyodan B."/>
            <person name="Lindquist E."/>
            <person name="Peto M."/>
            <person name="Grant D."/>
            <person name="Shu S."/>
            <person name="Goodstein D."/>
            <person name="Barry K."/>
            <person name="Futrell-Griggs M."/>
            <person name="Abernathy B."/>
            <person name="Du J."/>
            <person name="Tian Z."/>
            <person name="Zhu L."/>
            <person name="Gill N."/>
            <person name="Joshi T."/>
            <person name="Libault M."/>
            <person name="Sethuraman A."/>
            <person name="Zhang X."/>
            <person name="Shinozaki K."/>
            <person name="Nguyen H."/>
            <person name="Wing R."/>
            <person name="Cregan P."/>
            <person name="Specht J."/>
            <person name="Grimwood J."/>
            <person name="Rokhsar D."/>
            <person name="Stacey G."/>
            <person name="Shoemaker R."/>
            <person name="Jackson S."/>
        </authorList>
    </citation>
    <scope>NUCLEOTIDE SEQUENCE</scope>
    <source>
        <tissue evidence="1">Callus</tissue>
    </source>
</reference>
<name>I1LMJ9_SOYBN</name>
<dbReference type="InParanoid" id="I1LMJ9"/>
<evidence type="ECO:0008006" key="4">
    <source>
        <dbReference type="Google" id="ProtNLM"/>
    </source>
</evidence>
<dbReference type="OMA" id="LICHFEQ"/>
<dbReference type="HOGENOM" id="CLU_1485729_0_0_1"/>
<sequence length="184" mass="21428">MSLPFVYLGILIGASLRRENMWGPILEKCRIRLSKWKQKTLSSVGRVILINLGLPMGVERKGGEKCHGEVGRLGIKNIFQKNVKCKFAIDVWNACYRWLGLFSAMHKKPIQHFMIHDCSWLGTTVWALWCHRNNLIFGEQSLDLDSVVETIKFKSWLWLESYVKAFHFSFFEWFSNPMSSLQSL</sequence>
<reference evidence="1 2" key="1">
    <citation type="journal article" date="2010" name="Nature">
        <title>Genome sequence of the palaeopolyploid soybean.</title>
        <authorList>
            <person name="Schmutz J."/>
            <person name="Cannon S.B."/>
            <person name="Schlueter J."/>
            <person name="Ma J."/>
            <person name="Mitros T."/>
            <person name="Nelson W."/>
            <person name="Hyten D.L."/>
            <person name="Song Q."/>
            <person name="Thelen J.J."/>
            <person name="Cheng J."/>
            <person name="Xu D."/>
            <person name="Hellsten U."/>
            <person name="May G.D."/>
            <person name="Yu Y."/>
            <person name="Sakurai T."/>
            <person name="Umezawa T."/>
            <person name="Bhattacharyya M.K."/>
            <person name="Sandhu D."/>
            <person name="Valliyodan B."/>
            <person name="Lindquist E."/>
            <person name="Peto M."/>
            <person name="Grant D."/>
            <person name="Shu S."/>
            <person name="Goodstein D."/>
            <person name="Barry K."/>
            <person name="Futrell-Griggs M."/>
            <person name="Abernathy B."/>
            <person name="Du J."/>
            <person name="Tian Z."/>
            <person name="Zhu L."/>
            <person name="Gill N."/>
            <person name="Joshi T."/>
            <person name="Libault M."/>
            <person name="Sethuraman A."/>
            <person name="Zhang X.-C."/>
            <person name="Shinozaki K."/>
            <person name="Nguyen H.T."/>
            <person name="Wing R.A."/>
            <person name="Cregan P."/>
            <person name="Specht J."/>
            <person name="Grimwood J."/>
            <person name="Rokhsar D."/>
            <person name="Stacey G."/>
            <person name="Shoemaker R.C."/>
            <person name="Jackson S.A."/>
        </authorList>
    </citation>
    <scope>NUCLEOTIDE SEQUENCE</scope>
    <source>
        <strain evidence="2">cv. Williams 82</strain>
        <tissue evidence="1">Callus</tissue>
    </source>
</reference>
<dbReference type="PaxDb" id="3847-GLYMA11G34540.1"/>
<dbReference type="PANTHER" id="PTHR33116:SF79">
    <property type="entry name" value="REVERSE TRANSCRIPTASE DOMAIN, ZINC FINGER, CCHC-TYPE-RELATED"/>
    <property type="match status" value="1"/>
</dbReference>
<dbReference type="Proteomes" id="UP000008827">
    <property type="component" value="Chromosome 11"/>
</dbReference>
<dbReference type="Gramene" id="KRH31041">
    <property type="protein sequence ID" value="KRH31041"/>
    <property type="gene ID" value="GLYMA_11G223600"/>
</dbReference>
<organism evidence="1">
    <name type="scientific">Glycine max</name>
    <name type="common">Soybean</name>
    <name type="synonym">Glycine hispida</name>
    <dbReference type="NCBI Taxonomy" id="3847"/>
    <lineage>
        <taxon>Eukaryota</taxon>
        <taxon>Viridiplantae</taxon>
        <taxon>Streptophyta</taxon>
        <taxon>Embryophyta</taxon>
        <taxon>Tracheophyta</taxon>
        <taxon>Spermatophyta</taxon>
        <taxon>Magnoliopsida</taxon>
        <taxon>eudicotyledons</taxon>
        <taxon>Gunneridae</taxon>
        <taxon>Pentapetalae</taxon>
        <taxon>rosids</taxon>
        <taxon>fabids</taxon>
        <taxon>Fabales</taxon>
        <taxon>Fabaceae</taxon>
        <taxon>Papilionoideae</taxon>
        <taxon>50 kb inversion clade</taxon>
        <taxon>NPAAA clade</taxon>
        <taxon>indigoferoid/millettioid clade</taxon>
        <taxon>Phaseoleae</taxon>
        <taxon>Glycine</taxon>
        <taxon>Glycine subgen. Soja</taxon>
    </lineage>
</organism>
<dbReference type="EMBL" id="CM000844">
    <property type="protein sequence ID" value="KRH31041.1"/>
    <property type="molecule type" value="Genomic_DNA"/>
</dbReference>
<reference evidence="2" key="2">
    <citation type="submission" date="2018-02" db="UniProtKB">
        <authorList>
            <consortium name="EnsemblPlants"/>
        </authorList>
    </citation>
    <scope>IDENTIFICATION</scope>
    <source>
        <strain evidence="2">Williams 82</strain>
    </source>
</reference>
<gene>
    <name evidence="1" type="ORF">GLYMA_11G223600</name>
</gene>
<dbReference type="AlphaFoldDB" id="I1LMJ9"/>
<proteinExistence type="predicted"/>
<dbReference type="PANTHER" id="PTHR33116">
    <property type="entry name" value="REVERSE TRANSCRIPTASE ZINC-BINDING DOMAIN-CONTAINING PROTEIN-RELATED-RELATED"/>
    <property type="match status" value="1"/>
</dbReference>
<evidence type="ECO:0000313" key="3">
    <source>
        <dbReference type="Proteomes" id="UP000008827"/>
    </source>
</evidence>
<keyword evidence="3" id="KW-1185">Reference proteome</keyword>
<evidence type="ECO:0000313" key="2">
    <source>
        <dbReference type="EnsemblPlants" id="KRH31041"/>
    </source>
</evidence>
<dbReference type="EnsemblPlants" id="KRH31041">
    <property type="protein sequence ID" value="KRH31041"/>
    <property type="gene ID" value="GLYMA_11G223600"/>
</dbReference>